<comment type="caution">
    <text evidence="2">The sequence shown here is derived from an EMBL/GenBank/DDBJ whole genome shotgun (WGS) entry which is preliminary data.</text>
</comment>
<evidence type="ECO:0000313" key="2">
    <source>
        <dbReference type="EMBL" id="OHA44010.1"/>
    </source>
</evidence>
<name>A0A1G2P6R8_9BACT</name>
<dbReference type="STRING" id="1802333.A3G03_00420"/>
<dbReference type="AlphaFoldDB" id="A0A1G2P6R8"/>
<feature type="domain" description="TraC-like" evidence="1">
    <location>
        <begin position="24"/>
        <end position="100"/>
    </location>
</feature>
<accession>A0A1G2P6R8</accession>
<dbReference type="InterPro" id="IPR058596">
    <property type="entry name" value="TraC-like_dom"/>
</dbReference>
<proteinExistence type="predicted"/>
<dbReference type="EMBL" id="MHSL01000011">
    <property type="protein sequence ID" value="OHA44010.1"/>
    <property type="molecule type" value="Genomic_DNA"/>
</dbReference>
<sequence length="219" mass="25096">MVIFNFSKPKPTQDFVPIKEVRDGIVVLKNGSYRAILLVSSINFALKGEDEQQAIIGQFQNFLNSLDFSVQIFIQSRRLDIRPYLALLEERLKEQSNDLMKIQTHEYIGFIKNFTENTNIMSKSFFVTIPYSPAMLAVKGNPIKQFLGRREEATDAAVAKIQRFEEDRLQIEERVGVVNQGLARCGLRTASLGTEEVIELFYKIFNPGEMEKPIQLNQN</sequence>
<gene>
    <name evidence="2" type="ORF">A3G03_00420</name>
</gene>
<dbReference type="Pfam" id="PF26593">
    <property type="entry name" value="TraC-like"/>
    <property type="match status" value="1"/>
</dbReference>
<evidence type="ECO:0000259" key="1">
    <source>
        <dbReference type="Pfam" id="PF26593"/>
    </source>
</evidence>
<protein>
    <recommendedName>
        <fullName evidence="1">TraC-like domain-containing protein</fullName>
    </recommendedName>
</protein>
<organism evidence="2 3">
    <name type="scientific">Candidatus Taylorbacteria bacterium RIFCSPLOWO2_12_FULL_44_15c</name>
    <dbReference type="NCBI Taxonomy" id="1802333"/>
    <lineage>
        <taxon>Bacteria</taxon>
        <taxon>Candidatus Tayloriibacteriota</taxon>
    </lineage>
</organism>
<dbReference type="Proteomes" id="UP000176355">
    <property type="component" value="Unassembled WGS sequence"/>
</dbReference>
<reference evidence="2 3" key="1">
    <citation type="journal article" date="2016" name="Nat. Commun.">
        <title>Thousands of microbial genomes shed light on interconnected biogeochemical processes in an aquifer system.</title>
        <authorList>
            <person name="Anantharaman K."/>
            <person name="Brown C.T."/>
            <person name="Hug L.A."/>
            <person name="Sharon I."/>
            <person name="Castelle C.J."/>
            <person name="Probst A.J."/>
            <person name="Thomas B.C."/>
            <person name="Singh A."/>
            <person name="Wilkins M.J."/>
            <person name="Karaoz U."/>
            <person name="Brodie E.L."/>
            <person name="Williams K.H."/>
            <person name="Hubbard S.S."/>
            <person name="Banfield J.F."/>
        </authorList>
    </citation>
    <scope>NUCLEOTIDE SEQUENCE [LARGE SCALE GENOMIC DNA]</scope>
</reference>
<evidence type="ECO:0000313" key="3">
    <source>
        <dbReference type="Proteomes" id="UP000176355"/>
    </source>
</evidence>